<sequence length="67" mass="7898">MSNDNFKRGFSYEREEGLEENDDINIEGFITKLSNGDITLKYESKIKRIDLENNGLEEKIREVIQEE</sequence>
<accession>R0MMS0</accession>
<evidence type="ECO:0000313" key="1">
    <source>
        <dbReference type="EMBL" id="EOB14173.1"/>
    </source>
</evidence>
<dbReference type="AlphaFoldDB" id="R0MMS0"/>
<evidence type="ECO:0000313" key="2">
    <source>
        <dbReference type="Proteomes" id="UP000016927"/>
    </source>
</evidence>
<reference evidence="1 2" key="1">
    <citation type="journal article" date="2013" name="BMC Genomics">
        <title>Comparative genomics of parasitic silkworm microsporidia reveal an association between genome expansion and host adaptation.</title>
        <authorList>
            <person name="Pan G."/>
            <person name="Xu J."/>
            <person name="Li T."/>
            <person name="Xia Q."/>
            <person name="Liu S.L."/>
            <person name="Zhang G."/>
            <person name="Li S."/>
            <person name="Li C."/>
            <person name="Liu H."/>
            <person name="Yang L."/>
            <person name="Liu T."/>
            <person name="Zhang X."/>
            <person name="Wu Z."/>
            <person name="Fan W."/>
            <person name="Dang X."/>
            <person name="Xiang H."/>
            <person name="Tao M."/>
            <person name="Li Y."/>
            <person name="Hu J."/>
            <person name="Li Z."/>
            <person name="Lin L."/>
            <person name="Luo J."/>
            <person name="Geng L."/>
            <person name="Wang L."/>
            <person name="Long M."/>
            <person name="Wan Y."/>
            <person name="He N."/>
            <person name="Zhang Z."/>
            <person name="Lu C."/>
            <person name="Keeling P.J."/>
            <person name="Wang J."/>
            <person name="Xiang Z."/>
            <person name="Zhou Z."/>
        </authorList>
    </citation>
    <scope>NUCLEOTIDE SEQUENCE [LARGE SCALE GENOMIC DNA]</scope>
    <source>
        <strain evidence="2">CQ1 / CVCC 102059</strain>
    </source>
</reference>
<organism evidence="1 2">
    <name type="scientific">Nosema bombycis (strain CQ1 / CVCC 102059)</name>
    <name type="common">Microsporidian parasite</name>
    <name type="synonym">Pebrine of silkworm</name>
    <dbReference type="NCBI Taxonomy" id="578461"/>
    <lineage>
        <taxon>Eukaryota</taxon>
        <taxon>Fungi</taxon>
        <taxon>Fungi incertae sedis</taxon>
        <taxon>Microsporidia</taxon>
        <taxon>Nosematidae</taxon>
        <taxon>Nosema</taxon>
    </lineage>
</organism>
<protein>
    <submittedName>
        <fullName evidence="1">Uncharacterized protein</fullName>
    </submittedName>
</protein>
<dbReference type="VEuPathDB" id="MicrosporidiaDB:NBO_34g0023"/>
<gene>
    <name evidence="1" type="ORF">NBO_34g0023</name>
</gene>
<dbReference type="EMBL" id="KB908942">
    <property type="protein sequence ID" value="EOB14173.1"/>
    <property type="molecule type" value="Genomic_DNA"/>
</dbReference>
<keyword evidence="2" id="KW-1185">Reference proteome</keyword>
<dbReference type="HOGENOM" id="CLU_2813050_0_0_1"/>
<dbReference type="Proteomes" id="UP000016927">
    <property type="component" value="Unassembled WGS sequence"/>
</dbReference>
<proteinExistence type="predicted"/>
<name>R0MMS0_NOSB1</name>